<dbReference type="Proteomes" id="UP000076580">
    <property type="component" value="Chromosome 02"/>
</dbReference>
<evidence type="ECO:0000313" key="3">
    <source>
        <dbReference type="Proteomes" id="UP000076580"/>
    </source>
</evidence>
<dbReference type="GeneID" id="63717104"/>
<feature type="region of interest" description="Disordered" evidence="1">
    <location>
        <begin position="1"/>
        <end position="23"/>
    </location>
</feature>
<dbReference type="RefSeq" id="XP_040656804.1">
    <property type="nucleotide sequence ID" value="XM_040801771.1"/>
</dbReference>
<feature type="region of interest" description="Disordered" evidence="1">
    <location>
        <begin position="47"/>
        <end position="70"/>
    </location>
</feature>
<evidence type="ECO:0000256" key="1">
    <source>
        <dbReference type="SAM" id="MobiDB-lite"/>
    </source>
</evidence>
<protein>
    <submittedName>
        <fullName evidence="2">Uncharacterized protein</fullName>
    </submittedName>
</protein>
<sequence>MAQRGGPRPVSVPSHPRHDAANNLDEPFRSAIWPFWALGLARCFESSSSSGSKDARQPDSPLPFSSPHRVPCLSSPHKYQYQWMASDDTRHLDLGVNAVTAMAWHRQDVIPQGLLAGHLPSNIPQTAKPPPPPTGQSIKAAAACRRPLPERSLRTRAGAWHPAEHA</sequence>
<dbReference type="InParanoid" id="A0A151GKB6"/>
<keyword evidence="3" id="KW-1185">Reference proteome</keyword>
<gene>
    <name evidence="2" type="ORF">DCS_04461</name>
</gene>
<dbReference type="AlphaFoldDB" id="A0A151GKB6"/>
<comment type="caution">
    <text evidence="2">The sequence shown here is derived from an EMBL/GenBank/DDBJ whole genome shotgun (WGS) entry which is preliminary data.</text>
</comment>
<name>A0A151GKB6_DRECN</name>
<evidence type="ECO:0000313" key="2">
    <source>
        <dbReference type="EMBL" id="KYK57452.1"/>
    </source>
</evidence>
<feature type="region of interest" description="Disordered" evidence="1">
    <location>
        <begin position="127"/>
        <end position="166"/>
    </location>
</feature>
<organism evidence="2 3">
    <name type="scientific">Drechmeria coniospora</name>
    <name type="common">Nematophagous fungus</name>
    <name type="synonym">Meria coniospora</name>
    <dbReference type="NCBI Taxonomy" id="98403"/>
    <lineage>
        <taxon>Eukaryota</taxon>
        <taxon>Fungi</taxon>
        <taxon>Dikarya</taxon>
        <taxon>Ascomycota</taxon>
        <taxon>Pezizomycotina</taxon>
        <taxon>Sordariomycetes</taxon>
        <taxon>Hypocreomycetidae</taxon>
        <taxon>Hypocreales</taxon>
        <taxon>Ophiocordycipitaceae</taxon>
        <taxon>Drechmeria</taxon>
    </lineage>
</organism>
<proteinExistence type="predicted"/>
<dbReference type="EMBL" id="LAYC01000002">
    <property type="protein sequence ID" value="KYK57452.1"/>
    <property type="molecule type" value="Genomic_DNA"/>
</dbReference>
<reference evidence="2 3" key="1">
    <citation type="journal article" date="2016" name="Sci. Rep.">
        <title>Insights into Adaptations to a Near-Obligate Nematode Endoparasitic Lifestyle from the Finished Genome of Drechmeria coniospora.</title>
        <authorList>
            <person name="Zhang L."/>
            <person name="Zhou Z."/>
            <person name="Guo Q."/>
            <person name="Fokkens L."/>
            <person name="Miskei M."/>
            <person name="Pocsi I."/>
            <person name="Zhang W."/>
            <person name="Chen M."/>
            <person name="Wang L."/>
            <person name="Sun Y."/>
            <person name="Donzelli B.G."/>
            <person name="Gibson D.M."/>
            <person name="Nelson D.R."/>
            <person name="Luo J.G."/>
            <person name="Rep M."/>
            <person name="Liu H."/>
            <person name="Yang S."/>
            <person name="Wang J."/>
            <person name="Krasnoff S.B."/>
            <person name="Xu Y."/>
            <person name="Molnar I."/>
            <person name="Lin M."/>
        </authorList>
    </citation>
    <scope>NUCLEOTIDE SEQUENCE [LARGE SCALE GENOMIC DNA]</scope>
    <source>
        <strain evidence="2 3">ARSEF 6962</strain>
    </source>
</reference>
<accession>A0A151GKB6</accession>